<dbReference type="InterPro" id="IPR011006">
    <property type="entry name" value="CheY-like_superfamily"/>
</dbReference>
<evidence type="ECO:0000313" key="5">
    <source>
        <dbReference type="EMBL" id="GEN07580.1"/>
    </source>
</evidence>
<dbReference type="PANTHER" id="PTHR44591:SF23">
    <property type="entry name" value="CHEY SUBFAMILY"/>
    <property type="match status" value="1"/>
</dbReference>
<evidence type="ECO:0000256" key="2">
    <source>
        <dbReference type="PROSITE-ProRule" id="PRU00169"/>
    </source>
</evidence>
<feature type="compositionally biased region" description="Polar residues" evidence="3">
    <location>
        <begin position="1"/>
        <end position="10"/>
    </location>
</feature>
<dbReference type="OrthoDB" id="9816343at2"/>
<dbReference type="InterPro" id="IPR001789">
    <property type="entry name" value="Sig_transdc_resp-reg_receiver"/>
</dbReference>
<feature type="modified residue" description="4-aspartylphosphate" evidence="2">
    <location>
        <position position="76"/>
    </location>
</feature>
<feature type="region of interest" description="Disordered" evidence="3">
    <location>
        <begin position="1"/>
        <end position="22"/>
    </location>
</feature>
<dbReference type="Proteomes" id="UP000321514">
    <property type="component" value="Unassembled WGS sequence"/>
</dbReference>
<dbReference type="RefSeq" id="WP_074948638.1">
    <property type="nucleotide sequence ID" value="NZ_BJXR01000025.1"/>
</dbReference>
<dbReference type="EMBL" id="BJXR01000025">
    <property type="protein sequence ID" value="GEN07580.1"/>
    <property type="molecule type" value="Genomic_DNA"/>
</dbReference>
<dbReference type="STRING" id="1334629.MFUL124B02_02915"/>
<dbReference type="Gene3D" id="3.40.50.2300">
    <property type="match status" value="1"/>
</dbReference>
<name>A0A511T098_MYXFU</name>
<evidence type="ECO:0000313" key="7">
    <source>
        <dbReference type="Proteomes" id="UP000183760"/>
    </source>
</evidence>
<keyword evidence="7" id="KW-1185">Reference proteome</keyword>
<organism evidence="5 8">
    <name type="scientific">Myxococcus fulvus</name>
    <dbReference type="NCBI Taxonomy" id="33"/>
    <lineage>
        <taxon>Bacteria</taxon>
        <taxon>Pseudomonadati</taxon>
        <taxon>Myxococcota</taxon>
        <taxon>Myxococcia</taxon>
        <taxon>Myxococcales</taxon>
        <taxon>Cystobacterineae</taxon>
        <taxon>Myxococcaceae</taxon>
        <taxon>Myxococcus</taxon>
    </lineage>
</organism>
<evidence type="ECO:0000256" key="1">
    <source>
        <dbReference type="ARBA" id="ARBA00022553"/>
    </source>
</evidence>
<reference evidence="5 8" key="2">
    <citation type="submission" date="2019-07" db="EMBL/GenBank/DDBJ databases">
        <title>Whole genome shotgun sequence of Myxococcus fulvus NBRC 100333.</title>
        <authorList>
            <person name="Hosoyama A."/>
            <person name="Uohara A."/>
            <person name="Ohji S."/>
            <person name="Ichikawa N."/>
        </authorList>
    </citation>
    <scope>NUCLEOTIDE SEQUENCE [LARGE SCALE GENOMIC DNA]</scope>
    <source>
        <strain evidence="5 8">NBRC 100333</strain>
    </source>
</reference>
<comment type="caution">
    <text evidence="5">The sequence shown here is derived from an EMBL/GenBank/DDBJ whole genome shotgun (WGS) entry which is preliminary data.</text>
</comment>
<gene>
    <name evidence="5" type="ORF">MFU01_26170</name>
    <name evidence="6" type="ORF">SAMN05443572_101406</name>
</gene>
<accession>A0A511T098</accession>
<dbReference type="AlphaFoldDB" id="A0A511T098"/>
<evidence type="ECO:0000313" key="6">
    <source>
        <dbReference type="EMBL" id="SES86321.1"/>
    </source>
</evidence>
<keyword evidence="1 2" id="KW-0597">Phosphoprotein</keyword>
<reference evidence="6 7" key="1">
    <citation type="submission" date="2016-10" db="EMBL/GenBank/DDBJ databases">
        <authorList>
            <person name="Varghese N."/>
            <person name="Submissions S."/>
        </authorList>
    </citation>
    <scope>NUCLEOTIDE SEQUENCE [LARGE SCALE GENOMIC DNA]</scope>
    <source>
        <strain evidence="6 7">DSM 16525</strain>
    </source>
</reference>
<dbReference type="PROSITE" id="PS50110">
    <property type="entry name" value="RESPONSE_REGULATORY"/>
    <property type="match status" value="1"/>
</dbReference>
<dbReference type="Pfam" id="PF00072">
    <property type="entry name" value="Response_reg"/>
    <property type="match status" value="1"/>
</dbReference>
<feature type="domain" description="Response regulatory" evidence="4">
    <location>
        <begin position="27"/>
        <end position="143"/>
    </location>
</feature>
<proteinExistence type="predicted"/>
<dbReference type="SMART" id="SM00448">
    <property type="entry name" value="REC"/>
    <property type="match status" value="1"/>
</dbReference>
<sequence length="156" mass="17198">MKRTAAQTSEEPVPDTTAAVSPGNRKRILVVDDFDDAREMYAEYLEFVGFEVDTARDGAEAVEKAQSSEPDIILMDLSLPVMDGWEATRRIKQDTRTRDIPVMALTGHVLAGNAEHAREAGADEFVAKPCLPSDLENKIRNMLKPSKARKPNGQEG</sequence>
<evidence type="ECO:0000313" key="8">
    <source>
        <dbReference type="Proteomes" id="UP000321514"/>
    </source>
</evidence>
<dbReference type="PANTHER" id="PTHR44591">
    <property type="entry name" value="STRESS RESPONSE REGULATOR PROTEIN 1"/>
    <property type="match status" value="1"/>
</dbReference>
<evidence type="ECO:0000259" key="4">
    <source>
        <dbReference type="PROSITE" id="PS50110"/>
    </source>
</evidence>
<feature type="region of interest" description="Disordered" evidence="3">
    <location>
        <begin position="137"/>
        <end position="156"/>
    </location>
</feature>
<protein>
    <submittedName>
        <fullName evidence="5 6">Response regulator</fullName>
    </submittedName>
</protein>
<dbReference type="GO" id="GO:0000160">
    <property type="term" value="P:phosphorelay signal transduction system"/>
    <property type="evidence" value="ECO:0007669"/>
    <property type="project" value="InterPro"/>
</dbReference>
<evidence type="ECO:0000256" key="3">
    <source>
        <dbReference type="SAM" id="MobiDB-lite"/>
    </source>
</evidence>
<dbReference type="Proteomes" id="UP000183760">
    <property type="component" value="Unassembled WGS sequence"/>
</dbReference>
<dbReference type="InterPro" id="IPR050595">
    <property type="entry name" value="Bact_response_regulator"/>
</dbReference>
<dbReference type="EMBL" id="FOIB01000001">
    <property type="protein sequence ID" value="SES86321.1"/>
    <property type="molecule type" value="Genomic_DNA"/>
</dbReference>
<dbReference type="SUPFAM" id="SSF52172">
    <property type="entry name" value="CheY-like"/>
    <property type="match status" value="1"/>
</dbReference>